<feature type="transmembrane region" description="Helical" evidence="1">
    <location>
        <begin position="12"/>
        <end position="33"/>
    </location>
</feature>
<evidence type="ECO:0000256" key="1">
    <source>
        <dbReference type="SAM" id="Phobius"/>
    </source>
</evidence>
<name>A0A0B0MNK3_GOSAR</name>
<keyword evidence="1" id="KW-0812">Transmembrane</keyword>
<comment type="caution">
    <text evidence="2">The sequence shown here is derived from an EMBL/GenBank/DDBJ whole genome shotgun (WGS) entry which is preliminary data.</text>
</comment>
<dbReference type="EMBL" id="JRRC01230326">
    <property type="protein sequence ID" value="KHG01952.1"/>
    <property type="molecule type" value="Genomic_DNA"/>
</dbReference>
<gene>
    <name evidence="2" type="ORF">F383_22592</name>
</gene>
<protein>
    <submittedName>
        <fullName evidence="2">Uncharacterized protein</fullName>
    </submittedName>
</protein>
<accession>A0A0B0MNK3</accession>
<proteinExistence type="predicted"/>
<keyword evidence="1" id="KW-1133">Transmembrane helix</keyword>
<evidence type="ECO:0000313" key="2">
    <source>
        <dbReference type="EMBL" id="KHG01952.1"/>
    </source>
</evidence>
<sequence length="69" mass="7877">METLGFSNLGLLLLGHYFGLFYVIGHLGQVFLFGFTICKWIFNIFVLFFGFCMCMGSGQNFVLQHLLTL</sequence>
<keyword evidence="3" id="KW-1185">Reference proteome</keyword>
<dbReference type="Proteomes" id="UP000032142">
    <property type="component" value="Unassembled WGS sequence"/>
</dbReference>
<dbReference type="AlphaFoldDB" id="A0A0B0MNK3"/>
<organism evidence="2 3">
    <name type="scientific">Gossypium arboreum</name>
    <name type="common">Tree cotton</name>
    <name type="synonym">Gossypium nanking</name>
    <dbReference type="NCBI Taxonomy" id="29729"/>
    <lineage>
        <taxon>Eukaryota</taxon>
        <taxon>Viridiplantae</taxon>
        <taxon>Streptophyta</taxon>
        <taxon>Embryophyta</taxon>
        <taxon>Tracheophyta</taxon>
        <taxon>Spermatophyta</taxon>
        <taxon>Magnoliopsida</taxon>
        <taxon>eudicotyledons</taxon>
        <taxon>Gunneridae</taxon>
        <taxon>Pentapetalae</taxon>
        <taxon>rosids</taxon>
        <taxon>malvids</taxon>
        <taxon>Malvales</taxon>
        <taxon>Malvaceae</taxon>
        <taxon>Malvoideae</taxon>
        <taxon>Gossypium</taxon>
    </lineage>
</organism>
<keyword evidence="1" id="KW-0472">Membrane</keyword>
<reference evidence="3" key="1">
    <citation type="submission" date="2014-09" db="EMBL/GenBank/DDBJ databases">
        <authorList>
            <person name="Mudge J."/>
            <person name="Ramaraj T."/>
            <person name="Lindquist I.E."/>
            <person name="Bharti A.K."/>
            <person name="Sundararajan A."/>
            <person name="Cameron C.T."/>
            <person name="Woodward J.E."/>
            <person name="May G.D."/>
            <person name="Brubaker C."/>
            <person name="Broadhvest J."/>
            <person name="Wilkins T.A."/>
        </authorList>
    </citation>
    <scope>NUCLEOTIDE SEQUENCE</scope>
    <source>
        <strain evidence="3">cv. AKA8401</strain>
    </source>
</reference>
<feature type="transmembrane region" description="Helical" evidence="1">
    <location>
        <begin position="40"/>
        <end position="62"/>
    </location>
</feature>
<evidence type="ECO:0000313" key="3">
    <source>
        <dbReference type="Proteomes" id="UP000032142"/>
    </source>
</evidence>